<evidence type="ECO:0000256" key="1">
    <source>
        <dbReference type="SAM" id="MobiDB-lite"/>
    </source>
</evidence>
<dbReference type="PANTHER" id="PTHR36182">
    <property type="entry name" value="PROTEIN, PUTATIVE (AFU_ORTHOLOGUE AFUA_6G10930)-RELATED"/>
    <property type="match status" value="1"/>
</dbReference>
<sequence length="474" mass="48474">MKTAAFCAGLLAVGASAHMQMSKPYPIRSPLNSKSTEQKDYSYTNPLDSSGANYPCKGYANDPFQSQASYSPGGTYEMELDGSAVHGGGSCQISLTYDKGKTFKVIESMLGECPISKKYSFQIPSDAPTGEALLAWSWFNKVGNREMYMNCAMVTIGGSTTQGPNSKPSRVDNKGPQGHGFLDGPLNHTLHGPFGHHGHAGHRLQVPALATRDMAGNEMASVFDSLPAMFIANVNQVGGCVTIEGEEVDFPQPGSKVVGKIDTSGTGYKCSGDAPFLGSGSGSGSSSGSTTPATQSTSSSSSTSTGMSTMATSSASAATSSTMVTSAMSAASSASKGASSSADAPETKGTSAASSSEAAASPTTTSLTTESTSSDTSADDTMISLAQLAELVSSLSSAAARPTANSRVGGNLRYQVASTNAAFSSYVSQWPCGPGDLICSPDGSSWAMCSNGHPVYMGTVARGMSCRLGQMVRS</sequence>
<organism evidence="3 4">
    <name type="scientific">Penicillium ucsense</name>
    <dbReference type="NCBI Taxonomy" id="2839758"/>
    <lineage>
        <taxon>Eukaryota</taxon>
        <taxon>Fungi</taxon>
        <taxon>Dikarya</taxon>
        <taxon>Ascomycota</taxon>
        <taxon>Pezizomycotina</taxon>
        <taxon>Eurotiomycetes</taxon>
        <taxon>Eurotiomycetidae</taxon>
        <taxon>Eurotiales</taxon>
        <taxon>Aspergillaceae</taxon>
        <taxon>Penicillium</taxon>
    </lineage>
</organism>
<accession>A0A8J8WKG9</accession>
<feature type="compositionally biased region" description="Low complexity" evidence="1">
    <location>
        <begin position="286"/>
        <end position="309"/>
    </location>
</feature>
<keyword evidence="4" id="KW-1185">Reference proteome</keyword>
<dbReference type="OrthoDB" id="2342176at2759"/>
<feature type="signal peptide" evidence="2">
    <location>
        <begin position="1"/>
        <end position="17"/>
    </location>
</feature>
<dbReference type="Gene3D" id="2.70.50.70">
    <property type="match status" value="1"/>
</dbReference>
<evidence type="ECO:0000313" key="4">
    <source>
        <dbReference type="Proteomes" id="UP000631181"/>
    </source>
</evidence>
<keyword evidence="2" id="KW-0732">Signal</keyword>
<feature type="compositionally biased region" description="Polar residues" evidence="1">
    <location>
        <begin position="159"/>
        <end position="168"/>
    </location>
</feature>
<dbReference type="AlphaFoldDB" id="A0A8J8WKG9"/>
<feature type="chain" id="PRO_5035218511" evidence="2">
    <location>
        <begin position="18"/>
        <end position="474"/>
    </location>
</feature>
<dbReference type="GO" id="GO:0004497">
    <property type="term" value="F:monooxygenase activity"/>
    <property type="evidence" value="ECO:0007669"/>
    <property type="project" value="UniProtKB-KW"/>
</dbReference>
<evidence type="ECO:0000313" key="3">
    <source>
        <dbReference type="EMBL" id="KAF7716771.1"/>
    </source>
</evidence>
<dbReference type="EMBL" id="WIWV01000035">
    <property type="protein sequence ID" value="KAF7716771.1"/>
    <property type="molecule type" value="Genomic_DNA"/>
</dbReference>
<name>A0A8J8WKG9_9EURO</name>
<evidence type="ECO:0000256" key="2">
    <source>
        <dbReference type="SAM" id="SignalP"/>
    </source>
</evidence>
<dbReference type="PANTHER" id="PTHR36182:SF1">
    <property type="entry name" value="PROTEIN, PUTATIVE (AFU_ORTHOLOGUE AFUA_6G10930)-RELATED"/>
    <property type="match status" value="1"/>
</dbReference>
<feature type="region of interest" description="Disordered" evidence="1">
    <location>
        <begin position="335"/>
        <end position="379"/>
    </location>
</feature>
<gene>
    <name evidence="3" type="ORF">PECM_005125</name>
</gene>
<keyword evidence="3" id="KW-0503">Monooxygenase</keyword>
<comment type="caution">
    <text evidence="3">The sequence shown here is derived from an EMBL/GenBank/DDBJ whole genome shotgun (WGS) entry which is preliminary data.</text>
</comment>
<feature type="region of interest" description="Disordered" evidence="1">
    <location>
        <begin position="159"/>
        <end position="199"/>
    </location>
</feature>
<keyword evidence="3" id="KW-0560">Oxidoreductase</keyword>
<proteinExistence type="predicted"/>
<protein>
    <submittedName>
        <fullName evidence="3">Lytic polysaccharide monooxygenase</fullName>
    </submittedName>
</protein>
<feature type="region of interest" description="Disordered" evidence="1">
    <location>
        <begin position="279"/>
        <end position="309"/>
    </location>
</feature>
<reference evidence="3" key="1">
    <citation type="journal article" date="2020" name="Front. Microbiol.">
        <title>Gene regulatory networks of Penicillium echinulatum 2HH and Penicillium oxalicum 114-2 inferred by a computational biology approach.</title>
        <authorList>
            <person name="Lenz A.R."/>
            <person name="Galan-Vasquez E."/>
            <person name="Balbinot E."/>
            <person name="De Abreu F.P."/>
            <person name="De Oliveira N.S."/>
            <person name="Da Rosa L.O."/>
            <person name="De Avila E Silva S."/>
            <person name="Camassola M."/>
            <person name="Dillon A.J.P."/>
            <person name="Perez-Rueda E."/>
        </authorList>
    </citation>
    <scope>NUCLEOTIDE SEQUENCE</scope>
    <source>
        <strain evidence="3">S1M29</strain>
    </source>
</reference>
<dbReference type="Proteomes" id="UP000631181">
    <property type="component" value="Unassembled WGS sequence"/>
</dbReference>